<gene>
    <name evidence="2" type="ORF">Tco_1003605</name>
</gene>
<evidence type="ECO:0000313" key="2">
    <source>
        <dbReference type="EMBL" id="GJT60072.1"/>
    </source>
</evidence>
<name>A0ABQ5FBF6_9ASTR</name>
<dbReference type="EMBL" id="BQNB010017166">
    <property type="protein sequence ID" value="GJT60072.1"/>
    <property type="molecule type" value="Genomic_DNA"/>
</dbReference>
<feature type="region of interest" description="Disordered" evidence="1">
    <location>
        <begin position="29"/>
        <end position="53"/>
    </location>
</feature>
<reference evidence="2" key="2">
    <citation type="submission" date="2022-01" db="EMBL/GenBank/DDBJ databases">
        <authorList>
            <person name="Yamashiro T."/>
            <person name="Shiraishi A."/>
            <person name="Satake H."/>
            <person name="Nakayama K."/>
        </authorList>
    </citation>
    <scope>NUCLEOTIDE SEQUENCE</scope>
</reference>
<dbReference type="Proteomes" id="UP001151760">
    <property type="component" value="Unassembled WGS sequence"/>
</dbReference>
<sequence>MEYCKDEDDNFTNFETEYPAIVFDDTSDADLSCEPHDSKNENDQVNMPSSLSPEPTIGYIDDLDFFKDFENEFPAIAYNDDLKSKSDSLIEHSVNMEALPSRDQRHPWLKYKVEGYGKDIVHNYEQRLETIWGRSVNRVYVLDFSSLTEGMRQTLGDRLKMVYTRDEGQVLFTSHAWRSLFEIKAPLVREFILEFLSTCRMSDTEMGLDVEEMAEAGFGAYWQGSERVIPDKGDLRDYWIEILSDKDFLGPAPSYVFIQDPMRRLCHRMIACSISGKGQAPEKVTGVDLFYLRSIDRGTANVPYLLAQYLFRHAEVRNSGSRLFGGHFIGCPTAHFGLVSDQGLRGLSMVTRELLLIDLHELRRLNICFRIGD</sequence>
<accession>A0ABQ5FBF6</accession>
<feature type="compositionally biased region" description="Polar residues" evidence="1">
    <location>
        <begin position="43"/>
        <end position="53"/>
    </location>
</feature>
<organism evidence="2 3">
    <name type="scientific">Tanacetum coccineum</name>
    <dbReference type="NCBI Taxonomy" id="301880"/>
    <lineage>
        <taxon>Eukaryota</taxon>
        <taxon>Viridiplantae</taxon>
        <taxon>Streptophyta</taxon>
        <taxon>Embryophyta</taxon>
        <taxon>Tracheophyta</taxon>
        <taxon>Spermatophyta</taxon>
        <taxon>Magnoliopsida</taxon>
        <taxon>eudicotyledons</taxon>
        <taxon>Gunneridae</taxon>
        <taxon>Pentapetalae</taxon>
        <taxon>asterids</taxon>
        <taxon>campanulids</taxon>
        <taxon>Asterales</taxon>
        <taxon>Asteraceae</taxon>
        <taxon>Asteroideae</taxon>
        <taxon>Anthemideae</taxon>
        <taxon>Anthemidinae</taxon>
        <taxon>Tanacetum</taxon>
    </lineage>
</organism>
<reference evidence="2" key="1">
    <citation type="journal article" date="2022" name="Int. J. Mol. Sci.">
        <title>Draft Genome of Tanacetum Coccineum: Genomic Comparison of Closely Related Tanacetum-Family Plants.</title>
        <authorList>
            <person name="Yamashiro T."/>
            <person name="Shiraishi A."/>
            <person name="Nakayama K."/>
            <person name="Satake H."/>
        </authorList>
    </citation>
    <scope>NUCLEOTIDE SEQUENCE</scope>
</reference>
<feature type="compositionally biased region" description="Basic and acidic residues" evidence="1">
    <location>
        <begin position="33"/>
        <end position="42"/>
    </location>
</feature>
<evidence type="ECO:0000256" key="1">
    <source>
        <dbReference type="SAM" id="MobiDB-lite"/>
    </source>
</evidence>
<proteinExistence type="predicted"/>
<evidence type="ECO:0000313" key="3">
    <source>
        <dbReference type="Proteomes" id="UP001151760"/>
    </source>
</evidence>
<protein>
    <submittedName>
        <fullName evidence="2">Uncharacterized protein</fullName>
    </submittedName>
</protein>
<keyword evidence="3" id="KW-1185">Reference proteome</keyword>
<comment type="caution">
    <text evidence="2">The sequence shown here is derived from an EMBL/GenBank/DDBJ whole genome shotgun (WGS) entry which is preliminary data.</text>
</comment>